<name>A0ABU1FTY4_9MICC</name>
<evidence type="ECO:0000256" key="2">
    <source>
        <dbReference type="ARBA" id="ARBA00022448"/>
    </source>
</evidence>
<evidence type="ECO:0000313" key="9">
    <source>
        <dbReference type="Proteomes" id="UP001260872"/>
    </source>
</evidence>
<sequence>MDALSRRGFLAGTGAVSLAGLLTGCRAFGLTGADGGGSGERAGDGARNVTLGFIALTDFAALAVAEINGYFAERDLNVLVRKETSWATTRDNLQSGEIDGAHCLYSMPLSVACGIGGNGARDMRIAMMLNNNGQAISLTHEHFPDVGYGDIDAAAEVLRRLSSPTLAMTFPGGTHDLWIEYWLKAMGLDPRTDVTLETTPPPEMVANAERGEMVAYCVGEPWPGVTVSRDIGRTHLATQDLWTHHPEKALVVNQRFSEERQDVLRDVMGAILQASAWLDDLDNRAQAAELISPQDWVNAPVEDIESRLLGAYDFGDGTTGQFDATQMMYHSEGFVNLPRKSHALWALAQYQRFGYLNEAPDYSMVDELMLTDLYHEVAEAEGLEIPDDDMEPFEVVLDGVTFDPHNPDEEAARP</sequence>
<keyword evidence="5" id="KW-0732">Signal</keyword>
<proteinExistence type="inferred from homology"/>
<dbReference type="InterPro" id="IPR044527">
    <property type="entry name" value="NrtA/CpmA_ABC-bd_dom"/>
</dbReference>
<accession>A0ABU1FTY4</accession>
<dbReference type="SUPFAM" id="SSF53850">
    <property type="entry name" value="Periplasmic binding protein-like II"/>
    <property type="match status" value="1"/>
</dbReference>
<gene>
    <name evidence="8" type="ORF">RH857_08250</name>
</gene>
<evidence type="ECO:0000256" key="1">
    <source>
        <dbReference type="ARBA" id="ARBA00004533"/>
    </source>
</evidence>
<comment type="subcellular location">
    <subcellularLocation>
        <location evidence="1">Cell inner membrane</location>
    </subcellularLocation>
</comment>
<dbReference type="InterPro" id="IPR006311">
    <property type="entry name" value="TAT_signal"/>
</dbReference>
<keyword evidence="9" id="KW-1185">Reference proteome</keyword>
<dbReference type="PANTHER" id="PTHR30024">
    <property type="entry name" value="ALIPHATIC SULFONATES-BINDING PROTEIN-RELATED"/>
    <property type="match status" value="1"/>
</dbReference>
<dbReference type="Gene3D" id="3.40.190.10">
    <property type="entry name" value="Periplasmic binding protein-like II"/>
    <property type="match status" value="2"/>
</dbReference>
<keyword evidence="2" id="KW-0813">Transport</keyword>
<dbReference type="Proteomes" id="UP001260872">
    <property type="component" value="Unassembled WGS sequence"/>
</dbReference>
<evidence type="ECO:0000313" key="8">
    <source>
        <dbReference type="EMBL" id="MDR5712120.1"/>
    </source>
</evidence>
<evidence type="ECO:0000256" key="4">
    <source>
        <dbReference type="ARBA" id="ARBA00022519"/>
    </source>
</evidence>
<comment type="caution">
    <text evidence="8">The sequence shown here is derived from an EMBL/GenBank/DDBJ whole genome shotgun (WGS) entry which is preliminary data.</text>
</comment>
<dbReference type="PROSITE" id="PS51318">
    <property type="entry name" value="TAT"/>
    <property type="match status" value="1"/>
</dbReference>
<dbReference type="EMBL" id="JAVKGT010000019">
    <property type="protein sequence ID" value="MDR5712120.1"/>
    <property type="molecule type" value="Genomic_DNA"/>
</dbReference>
<evidence type="ECO:0000256" key="5">
    <source>
        <dbReference type="ARBA" id="ARBA00022729"/>
    </source>
</evidence>
<evidence type="ECO:0000256" key="7">
    <source>
        <dbReference type="ARBA" id="ARBA00024031"/>
    </source>
</evidence>
<evidence type="ECO:0000256" key="6">
    <source>
        <dbReference type="ARBA" id="ARBA00023136"/>
    </source>
</evidence>
<dbReference type="PANTHER" id="PTHR30024:SF7">
    <property type="entry name" value="NITRATE_NITRITE BINDING PROTEIN NRTA"/>
    <property type="match status" value="1"/>
</dbReference>
<dbReference type="RefSeq" id="WP_310537500.1">
    <property type="nucleotide sequence ID" value="NZ_BAAAOC010000087.1"/>
</dbReference>
<keyword evidence="3" id="KW-1003">Cell membrane</keyword>
<keyword evidence="6" id="KW-0472">Membrane</keyword>
<dbReference type="CDD" id="cd13553">
    <property type="entry name" value="PBP2_NrtA_CpmA_like"/>
    <property type="match status" value="1"/>
</dbReference>
<comment type="similarity">
    <text evidence="7">Belongs to the CmpA/NrtA family.</text>
</comment>
<keyword evidence="4" id="KW-0997">Cell inner membrane</keyword>
<protein>
    <submittedName>
        <fullName evidence="8">CmpA/NrtA family ABC transporter substrate-binding protein</fullName>
    </submittedName>
</protein>
<evidence type="ECO:0000256" key="3">
    <source>
        <dbReference type="ARBA" id="ARBA00022475"/>
    </source>
</evidence>
<dbReference type="Pfam" id="PF13379">
    <property type="entry name" value="NMT1_2"/>
    <property type="match status" value="1"/>
</dbReference>
<dbReference type="PROSITE" id="PS51257">
    <property type="entry name" value="PROKAR_LIPOPROTEIN"/>
    <property type="match status" value="1"/>
</dbReference>
<reference evidence="9" key="1">
    <citation type="submission" date="2023-07" db="EMBL/GenBank/DDBJ databases">
        <title>Description of three actinobacteria isolated from air of manufacturing shop in a pharmaceutical factory.</title>
        <authorList>
            <person name="Zhang D.-F."/>
        </authorList>
    </citation>
    <scope>NUCLEOTIDE SEQUENCE [LARGE SCALE GENOMIC DNA]</scope>
    <source>
        <strain evidence="9">CCTCC AB 207010</strain>
    </source>
</reference>
<organism evidence="8 9">
    <name type="scientific">Nesterenkonia flava</name>
    <dbReference type="NCBI Taxonomy" id="469799"/>
    <lineage>
        <taxon>Bacteria</taxon>
        <taxon>Bacillati</taxon>
        <taxon>Actinomycetota</taxon>
        <taxon>Actinomycetes</taxon>
        <taxon>Micrococcales</taxon>
        <taxon>Micrococcaceae</taxon>
        <taxon>Nesterenkonia</taxon>
    </lineage>
</organism>